<dbReference type="AlphaFoldDB" id="A0A7R9BWN2"/>
<protein>
    <recommendedName>
        <fullName evidence="3">TERF2-interacting telomeric protein 1 Myb domain-containing protein</fullName>
    </recommendedName>
</protein>
<accession>A0A7R9BWN2</accession>
<feature type="compositionally biased region" description="Basic and acidic residues" evidence="2">
    <location>
        <begin position="508"/>
        <end position="518"/>
    </location>
</feature>
<reference evidence="4" key="1">
    <citation type="submission" date="2020-11" db="EMBL/GenBank/DDBJ databases">
        <authorList>
            <person name="Tran Van P."/>
        </authorList>
    </citation>
    <scope>NUCLEOTIDE SEQUENCE</scope>
</reference>
<feature type="compositionally biased region" description="Basic and acidic residues" evidence="2">
    <location>
        <begin position="106"/>
        <end position="120"/>
    </location>
</feature>
<evidence type="ECO:0000256" key="1">
    <source>
        <dbReference type="ARBA" id="ARBA00004123"/>
    </source>
</evidence>
<dbReference type="EMBL" id="CAJPEX010003394">
    <property type="protein sequence ID" value="CAG0922176.1"/>
    <property type="molecule type" value="Genomic_DNA"/>
</dbReference>
<evidence type="ECO:0000259" key="3">
    <source>
        <dbReference type="Pfam" id="PF08914"/>
    </source>
</evidence>
<dbReference type="Gene3D" id="1.10.10.60">
    <property type="entry name" value="Homeodomain-like"/>
    <property type="match status" value="1"/>
</dbReference>
<dbReference type="SUPFAM" id="SSF46689">
    <property type="entry name" value="Homeodomain-like"/>
    <property type="match status" value="1"/>
</dbReference>
<feature type="region of interest" description="Disordered" evidence="2">
    <location>
        <begin position="499"/>
        <end position="518"/>
    </location>
</feature>
<feature type="compositionally biased region" description="Polar residues" evidence="2">
    <location>
        <begin position="687"/>
        <end position="696"/>
    </location>
</feature>
<dbReference type="InterPro" id="IPR009057">
    <property type="entry name" value="Homeodomain-like_sf"/>
</dbReference>
<evidence type="ECO:0000256" key="2">
    <source>
        <dbReference type="SAM" id="MobiDB-lite"/>
    </source>
</evidence>
<proteinExistence type="predicted"/>
<feature type="compositionally biased region" description="Polar residues" evidence="2">
    <location>
        <begin position="724"/>
        <end position="741"/>
    </location>
</feature>
<comment type="subcellular location">
    <subcellularLocation>
        <location evidence="1">Nucleus</location>
    </subcellularLocation>
</comment>
<feature type="region of interest" description="Disordered" evidence="2">
    <location>
        <begin position="106"/>
        <end position="249"/>
    </location>
</feature>
<feature type="compositionally biased region" description="Basic and acidic residues" evidence="2">
    <location>
        <begin position="231"/>
        <end position="240"/>
    </location>
</feature>
<dbReference type="GO" id="GO:0005634">
    <property type="term" value="C:nucleus"/>
    <property type="evidence" value="ECO:0007669"/>
    <property type="project" value="UniProtKB-SubCell"/>
</dbReference>
<evidence type="ECO:0000313" key="5">
    <source>
        <dbReference type="Proteomes" id="UP000678499"/>
    </source>
</evidence>
<name>A0A7R9BWN2_9CRUS</name>
<dbReference type="EMBL" id="OA885431">
    <property type="protein sequence ID" value="CAD7282024.1"/>
    <property type="molecule type" value="Genomic_DNA"/>
</dbReference>
<dbReference type="InterPro" id="IPR015010">
    <property type="entry name" value="TERF2IP_Myb"/>
</dbReference>
<organism evidence="4">
    <name type="scientific">Notodromas monacha</name>
    <dbReference type="NCBI Taxonomy" id="399045"/>
    <lineage>
        <taxon>Eukaryota</taxon>
        <taxon>Metazoa</taxon>
        <taxon>Ecdysozoa</taxon>
        <taxon>Arthropoda</taxon>
        <taxon>Crustacea</taxon>
        <taxon>Oligostraca</taxon>
        <taxon>Ostracoda</taxon>
        <taxon>Podocopa</taxon>
        <taxon>Podocopida</taxon>
        <taxon>Cypridocopina</taxon>
        <taxon>Cypridoidea</taxon>
        <taxon>Cyprididae</taxon>
        <taxon>Notodromas</taxon>
    </lineage>
</organism>
<feature type="region of interest" description="Disordered" evidence="2">
    <location>
        <begin position="663"/>
        <end position="741"/>
    </location>
</feature>
<dbReference type="OrthoDB" id="10257855at2759"/>
<keyword evidence="5" id="KW-1185">Reference proteome</keyword>
<feature type="compositionally biased region" description="Basic residues" evidence="2">
    <location>
        <begin position="698"/>
        <end position="720"/>
    </location>
</feature>
<evidence type="ECO:0000313" key="4">
    <source>
        <dbReference type="EMBL" id="CAD7282024.1"/>
    </source>
</evidence>
<gene>
    <name evidence="4" type="ORF">NMOB1V02_LOCUS9656</name>
</gene>
<sequence>MRRAFTFDEDLEILCYFLSFCSYRHKFGNSVWKDAILNGVLPHRSWQSIRERYLKHVRPKLSDFGAYGLLPRVQECILNYSEPDENVKKDVETFLVSHKKVQKRWVEQRTKPRQTHEKVYTRPLSGDEDSDSNEVPAVVKPKKDIVGRKASRAPRPWTSIADEEDDGPCQTSRKRKKILTSDVDAAEAACEEENVARAGDEDSDSNEVPAIVKPKKDIVGRKASRAPPADESSKIAEAKRPSRIKKSPVVRRALRVPRLVDGQAADEQLIPAQPIPSDEFPATSTVTQDDACIRASSNLDSSQERAADEDVVPASPKVVVQKMRLRNSQVIGNVETSVSRVPETALSLGNLRTPLRSAEPDGTLPNFGTIRGLSSQSQEASEILFAPANDVELPTSTEADVAPTVEAEEVMTTPAVALPDEQAASNETVALQEVNTQSQRPLLRTPEELSYIDHLLSSLCDDEDVPENVGNLGMPTQYSMDTAEVLAGLADGDSRRATQFGIGGSTQETRESNRPVREVRASSNIVINRESLPSSSGVGLSARERLKQRIESMPEEEIQILLHLYETDVKRRKRDDQVTCEVAIPDEPVVESHPRNDDGAPRESVIDMTEVTNPVMEADTDARICANLEAASDSLNMEDLLARLNPDFVPERNENVERIDRLVPYEMTDSEDDAPELNNLEAIQHPETASGSSPISQKPHRRKHESAKVKRKRKGCRKSSSKSEQTAVSVQETMDSIPQKA</sequence>
<dbReference type="Proteomes" id="UP000678499">
    <property type="component" value="Unassembled WGS sequence"/>
</dbReference>
<dbReference type="Pfam" id="PF08914">
    <property type="entry name" value="Myb_Rap1"/>
    <property type="match status" value="1"/>
</dbReference>
<dbReference type="CDD" id="cd11655">
    <property type="entry name" value="rap1_myb-like"/>
    <property type="match status" value="1"/>
</dbReference>
<feature type="domain" description="TERF2-interacting telomeric protein 1 Myb" evidence="3">
    <location>
        <begin position="5"/>
        <end position="61"/>
    </location>
</feature>